<feature type="transmembrane region" description="Helical" evidence="1">
    <location>
        <begin position="104"/>
        <end position="124"/>
    </location>
</feature>
<proteinExistence type="predicted"/>
<evidence type="ECO:0000313" key="3">
    <source>
        <dbReference type="Proteomes" id="UP001470230"/>
    </source>
</evidence>
<sequence length="713" mass="81568">MSDVVNNYNIRPQKTQKIIMNTTECPKEYENIYQFCRLTGINLNLENYGIPSEHVDIILSNIIGYISCGLLLVILGFATIIFYILQIILSFYFFKPTENTSPTILQYILFYLGDMILLISIIFYCLSYNGLNSLLTTLMSLDSVVTQVTSSLSSSFQKIANVGIPNAVGPVITSMLKVCNTTQKYFNETATSFLNPTITILEKLVSKNENDPGIFTIYNSYIYQQANEFYSNAQKYPKLKNISKYFARYDFSSYQSEIQDLLDKELEFSDKLEQLNSFFDYINATLFPFQKVVLNLTSQKVAGTNKTVGEHINEFEKKNINSYYYLSELNQTVNSNSNYCRCVRIFVFGVILFGSVFFYAVIYLFKNKFSICIASTISIFPIIATVLMFFIAFVFTEFGAFEVSLSEQLEPAVDVFLTNVVDVIIPFRMIEIPIINITYQTNNYYRGAINLSNIVFPNPMNSIEYFVHSNKKTGLADSLQLPKIADLSQYGDELGNFIIDIGQSFSLPKIVVLLIEGIEQLFRLISYFPNKIDGFFNWGIPMSLTTKHLRVEINEMDPSALSELEPFLEEIDSYIDLMNSQYRIALYEIYENLANAIDKIDVNLVNFIRSILNELGLSVKHLLKNVYPILNYIEVEPIIGPYAKVRNIVFYDLASMSAYISVSGTLMMIGFVFIVVLMWIRRKGMCSDNSLELRRNQSNKLDDSECNIEKLSV</sequence>
<feature type="transmembrane region" description="Helical" evidence="1">
    <location>
        <begin position="62"/>
        <end position="92"/>
    </location>
</feature>
<comment type="caution">
    <text evidence="2">The sequence shown here is derived from an EMBL/GenBank/DDBJ whole genome shotgun (WGS) entry which is preliminary data.</text>
</comment>
<keyword evidence="3" id="KW-1185">Reference proteome</keyword>
<evidence type="ECO:0000313" key="2">
    <source>
        <dbReference type="EMBL" id="KAK8838343.1"/>
    </source>
</evidence>
<feature type="transmembrane region" description="Helical" evidence="1">
    <location>
        <begin position="372"/>
        <end position="395"/>
    </location>
</feature>
<evidence type="ECO:0000256" key="1">
    <source>
        <dbReference type="SAM" id="Phobius"/>
    </source>
</evidence>
<dbReference type="Proteomes" id="UP001470230">
    <property type="component" value="Unassembled WGS sequence"/>
</dbReference>
<gene>
    <name evidence="2" type="ORF">M9Y10_035766</name>
</gene>
<accession>A0ABR2GWM5</accession>
<dbReference type="EMBL" id="JAPFFF010000056">
    <property type="protein sequence ID" value="KAK8838343.1"/>
    <property type="molecule type" value="Genomic_DNA"/>
</dbReference>
<name>A0ABR2GWM5_9EUKA</name>
<feature type="transmembrane region" description="Helical" evidence="1">
    <location>
        <begin position="656"/>
        <end position="680"/>
    </location>
</feature>
<protein>
    <submittedName>
        <fullName evidence="2">Uncharacterized protein</fullName>
    </submittedName>
</protein>
<keyword evidence="1" id="KW-1133">Transmembrane helix</keyword>
<feature type="transmembrane region" description="Helical" evidence="1">
    <location>
        <begin position="345"/>
        <end position="365"/>
    </location>
</feature>
<reference evidence="2 3" key="1">
    <citation type="submission" date="2024-04" db="EMBL/GenBank/DDBJ databases">
        <title>Tritrichomonas musculus Genome.</title>
        <authorList>
            <person name="Alves-Ferreira E."/>
            <person name="Grigg M."/>
            <person name="Lorenzi H."/>
            <person name="Galac M."/>
        </authorList>
    </citation>
    <scope>NUCLEOTIDE SEQUENCE [LARGE SCALE GENOMIC DNA]</scope>
    <source>
        <strain evidence="2 3">EAF2021</strain>
    </source>
</reference>
<keyword evidence="1" id="KW-0812">Transmembrane</keyword>
<keyword evidence="1" id="KW-0472">Membrane</keyword>
<organism evidence="2 3">
    <name type="scientific">Tritrichomonas musculus</name>
    <dbReference type="NCBI Taxonomy" id="1915356"/>
    <lineage>
        <taxon>Eukaryota</taxon>
        <taxon>Metamonada</taxon>
        <taxon>Parabasalia</taxon>
        <taxon>Tritrichomonadida</taxon>
        <taxon>Tritrichomonadidae</taxon>
        <taxon>Tritrichomonas</taxon>
    </lineage>
</organism>